<dbReference type="InterPro" id="IPR029063">
    <property type="entry name" value="SAM-dependent_MTases_sf"/>
</dbReference>
<evidence type="ECO:0000313" key="5">
    <source>
        <dbReference type="EMBL" id="RKN45430.1"/>
    </source>
</evidence>
<protein>
    <submittedName>
        <fullName evidence="5">Class I SAM-dependent methyltransferase</fullName>
    </submittedName>
</protein>
<dbReference type="AlphaFoldDB" id="A0A3A9ZAT8"/>
<name>A0A3A9ZAT8_9ACTN</name>
<dbReference type="GO" id="GO:0032259">
    <property type="term" value="P:methylation"/>
    <property type="evidence" value="ECO:0007669"/>
    <property type="project" value="UniProtKB-KW"/>
</dbReference>
<sequence>MSEADADRLAAESLAAGDPTGWFDRLYAEAARGAAVVPWERTAPHGLLVDWTEGHRVTGAGRRAVVVGCGYGRDAEHVVGLGFATTAFDVSPTAVAAARQRHPGSAVDYRAADLFDLPAGWRHAFDLVVESMTVQALPPDLRPAAIAAVGGLVAPGGTLLVIAVGRDEGGVPAGPPWPLTRAEVDAFAAGGLRPVRVEGFQDAEGVRRWRAEFRHAG</sequence>
<accession>A0A3A9ZAT8</accession>
<evidence type="ECO:0000256" key="2">
    <source>
        <dbReference type="ARBA" id="ARBA00022679"/>
    </source>
</evidence>
<keyword evidence="3" id="KW-0949">S-adenosyl-L-methionine</keyword>
<dbReference type="CDD" id="cd02440">
    <property type="entry name" value="AdoMet_MTases"/>
    <property type="match status" value="1"/>
</dbReference>
<dbReference type="SUPFAM" id="SSF53335">
    <property type="entry name" value="S-adenosyl-L-methionine-dependent methyltransferases"/>
    <property type="match status" value="1"/>
</dbReference>
<keyword evidence="6" id="KW-1185">Reference proteome</keyword>
<keyword evidence="2 5" id="KW-0808">Transferase</keyword>
<gene>
    <name evidence="5" type="ORF">D7223_17695</name>
</gene>
<reference evidence="5 6" key="1">
    <citation type="journal article" date="2004" name="Syst. Appl. Microbiol.">
        <title>Cryptoendolithic actinomycetes from antarctic sandstone rock samples: Micromonospora endolithica sp. nov. and two isolates related to Micromonospora coerulea Jensen 1932.</title>
        <authorList>
            <person name="Hirsch P."/>
            <person name="Mevs U."/>
            <person name="Kroppenstedt R.M."/>
            <person name="Schumann P."/>
            <person name="Stackebrandt E."/>
        </authorList>
    </citation>
    <scope>NUCLEOTIDE SEQUENCE [LARGE SCALE GENOMIC DNA]</scope>
    <source>
        <strain evidence="5 6">JCM 12677</strain>
    </source>
</reference>
<evidence type="ECO:0000313" key="6">
    <source>
        <dbReference type="Proteomes" id="UP000281726"/>
    </source>
</evidence>
<dbReference type="Pfam" id="PF13649">
    <property type="entry name" value="Methyltransf_25"/>
    <property type="match status" value="1"/>
</dbReference>
<dbReference type="EMBL" id="RBAK01000006">
    <property type="protein sequence ID" value="RKN45430.1"/>
    <property type="molecule type" value="Genomic_DNA"/>
</dbReference>
<organism evidence="5 6">
    <name type="scientific">Micromonospora endolithica</name>
    <dbReference type="NCBI Taxonomy" id="230091"/>
    <lineage>
        <taxon>Bacteria</taxon>
        <taxon>Bacillati</taxon>
        <taxon>Actinomycetota</taxon>
        <taxon>Actinomycetes</taxon>
        <taxon>Micromonosporales</taxon>
        <taxon>Micromonosporaceae</taxon>
        <taxon>Micromonospora</taxon>
    </lineage>
</organism>
<evidence type="ECO:0000256" key="3">
    <source>
        <dbReference type="ARBA" id="ARBA00022691"/>
    </source>
</evidence>
<evidence type="ECO:0000259" key="4">
    <source>
        <dbReference type="Pfam" id="PF13649"/>
    </source>
</evidence>
<dbReference type="Gene3D" id="3.40.50.150">
    <property type="entry name" value="Vaccinia Virus protein VP39"/>
    <property type="match status" value="1"/>
</dbReference>
<dbReference type="InterPro" id="IPR041698">
    <property type="entry name" value="Methyltransf_25"/>
</dbReference>
<dbReference type="Proteomes" id="UP000281726">
    <property type="component" value="Unassembled WGS sequence"/>
</dbReference>
<feature type="domain" description="Methyltransferase" evidence="4">
    <location>
        <begin position="67"/>
        <end position="157"/>
    </location>
</feature>
<dbReference type="InterPro" id="IPR008854">
    <property type="entry name" value="TPMT"/>
</dbReference>
<dbReference type="PANTHER" id="PTHR43464:SF19">
    <property type="entry name" value="UBIQUINONE BIOSYNTHESIS O-METHYLTRANSFERASE, MITOCHONDRIAL"/>
    <property type="match status" value="1"/>
</dbReference>
<dbReference type="PROSITE" id="PS51585">
    <property type="entry name" value="SAM_MT_TPMT"/>
    <property type="match status" value="1"/>
</dbReference>
<dbReference type="OrthoDB" id="189743at2"/>
<proteinExistence type="predicted"/>
<dbReference type="RefSeq" id="WP_120729494.1">
    <property type="nucleotide sequence ID" value="NZ_RBAK01000006.1"/>
</dbReference>
<evidence type="ECO:0000256" key="1">
    <source>
        <dbReference type="ARBA" id="ARBA00022603"/>
    </source>
</evidence>
<comment type="caution">
    <text evidence="5">The sequence shown here is derived from an EMBL/GenBank/DDBJ whole genome shotgun (WGS) entry which is preliminary data.</text>
</comment>
<dbReference type="GO" id="GO:0008757">
    <property type="term" value="F:S-adenosylmethionine-dependent methyltransferase activity"/>
    <property type="evidence" value="ECO:0007669"/>
    <property type="project" value="InterPro"/>
</dbReference>
<dbReference type="PANTHER" id="PTHR43464">
    <property type="entry name" value="METHYLTRANSFERASE"/>
    <property type="match status" value="1"/>
</dbReference>
<keyword evidence="1 5" id="KW-0489">Methyltransferase</keyword>